<dbReference type="RefSeq" id="YP_009800701.1">
    <property type="nucleotide sequence ID" value="NC_047958.1"/>
</dbReference>
<dbReference type="GO" id="GO:0006355">
    <property type="term" value="P:regulation of DNA-templated transcription"/>
    <property type="evidence" value="ECO:0007669"/>
    <property type="project" value="InterPro"/>
</dbReference>
<accession>A0A2S1GN82</accession>
<dbReference type="GO" id="GO:0003677">
    <property type="term" value="F:DNA binding"/>
    <property type="evidence" value="ECO:0007669"/>
    <property type="project" value="InterPro"/>
</dbReference>
<evidence type="ECO:0000256" key="1">
    <source>
        <dbReference type="SAM" id="MobiDB-lite"/>
    </source>
</evidence>
<dbReference type="InterPro" id="IPR010982">
    <property type="entry name" value="Lambda_DNA-bd_dom_sf"/>
</dbReference>
<dbReference type="SUPFAM" id="SSF47413">
    <property type="entry name" value="lambda repressor-like DNA-binding domains"/>
    <property type="match status" value="1"/>
</dbReference>
<evidence type="ECO:0000313" key="2">
    <source>
        <dbReference type="EMBL" id="AWD90813.1"/>
    </source>
</evidence>
<evidence type="ECO:0000313" key="3">
    <source>
        <dbReference type="Proteomes" id="UP000246280"/>
    </source>
</evidence>
<dbReference type="EMBL" id="MH128984">
    <property type="protein sequence ID" value="AWD90813.1"/>
    <property type="molecule type" value="Genomic_DNA"/>
</dbReference>
<keyword evidence="3" id="KW-1185">Reference proteome</keyword>
<proteinExistence type="predicted"/>
<reference evidence="2 3" key="1">
    <citation type="submission" date="2018-03" db="EMBL/GenBank/DDBJ databases">
        <authorList>
            <person name="Keele B.F."/>
        </authorList>
    </citation>
    <scope>NUCLEOTIDE SEQUENCE [LARGE SCALE GENOMIC DNA]</scope>
</reference>
<name>A0A2S1GN82_9CAUD</name>
<sequence>MKGVDVGVRDSDMAGSSSYQGAALPQTTMSTETVSPEEIENARMLGARNESEILRAVARVTQARVADCMSVSASTISRTLEDLNRWATLLAAAGLQVVPVDSMVVDAHELTALESMAFKYLETRQQQRIKEGRS</sequence>
<feature type="compositionally biased region" description="Polar residues" evidence="1">
    <location>
        <begin position="14"/>
        <end position="34"/>
    </location>
</feature>
<organism evidence="2 3">
    <name type="scientific">Burkholderia phage vB_BmuP_KL4</name>
    <dbReference type="NCBI Taxonomy" id="2115967"/>
    <lineage>
        <taxon>Viruses</taxon>
        <taxon>Duplodnaviria</taxon>
        <taxon>Heunggongvirae</taxon>
        <taxon>Uroviricota</taxon>
        <taxon>Caudoviricetes</taxon>
        <taxon>Kelquatrovirus</taxon>
        <taxon>Kelquatrovirus KL4</taxon>
    </lineage>
</organism>
<reference evidence="2 3" key="2">
    <citation type="submission" date="2018-05" db="EMBL/GenBank/DDBJ databases">
        <title>Lysogenic conversion of Stenotrophomonas maltophilia by temperate phage DLP4.</title>
        <authorList>
            <person name="Dennis J."/>
            <person name="Stothard P."/>
        </authorList>
    </citation>
    <scope>NUCLEOTIDE SEQUENCE [LARGE SCALE GENOMIC DNA]</scope>
</reference>
<dbReference type="GeneID" id="54991204"/>
<dbReference type="Pfam" id="PF05269">
    <property type="entry name" value="Phage_CII"/>
    <property type="match status" value="1"/>
</dbReference>
<feature type="region of interest" description="Disordered" evidence="1">
    <location>
        <begin position="1"/>
        <end position="37"/>
    </location>
</feature>
<dbReference type="Proteomes" id="UP000246280">
    <property type="component" value="Segment"/>
</dbReference>
<dbReference type="InterPro" id="IPR007933">
    <property type="entry name" value="Transcrpt_activ_CII"/>
</dbReference>
<dbReference type="KEGG" id="vg:54991204"/>
<dbReference type="Gene3D" id="1.10.260.40">
    <property type="entry name" value="lambda repressor-like DNA-binding domains"/>
    <property type="match status" value="1"/>
</dbReference>
<protein>
    <submittedName>
        <fullName evidence="2">Transcriptional regulator</fullName>
    </submittedName>
</protein>